<dbReference type="EC" id="2.4.1.41" evidence="2"/>
<evidence type="ECO:0000313" key="3">
    <source>
        <dbReference type="Proteomes" id="UP000254467"/>
    </source>
</evidence>
<dbReference type="Gene3D" id="3.90.550.10">
    <property type="entry name" value="Spore Coat Polysaccharide Biosynthesis Protein SpsA, Chain A"/>
    <property type="match status" value="1"/>
</dbReference>
<sequence length="411" mass="43616">MPTSQLLIGIVEVKSRELTVLSGSHDASEAWVVVRDDDATAGYHHLTGWGSAEALIDSALQATAGASTARAWSKDGGADINATVVICTVGTNPLLPRAVEAVLGQEHARFELIVVDNAPTTGRVPAALSTIEDPRLRIIDAPQAGLSHARNAGVDAARGEIIAFTDDDAQVHPGWLGAMLDVFAADQADRADQAIGAVTGPVFPAELKHESQRFFEARGGFPKTLEPTVWTAGQPTEQASRLGVPGDGGPLFPVATARVGAGVSMAFRRHVLAQVGPFDTRLGAGTQTCGGEDLDSFARVLRLGYEVVTTPDAVVHHVHRRDFDGLMKQTYGDGAGMAALLTKSVLTHPAALFTLARRVPAIARRVAPGSERITGTEPGVPPELTRNEVRGFLRGPWLFLAEALQQRRLRR</sequence>
<gene>
    <name evidence="2" type="primary">exoM</name>
    <name evidence="2" type="ORF">NCTC11862_00548</name>
</gene>
<dbReference type="EMBL" id="UFXQ01000001">
    <property type="protein sequence ID" value="STC68773.1"/>
    <property type="molecule type" value="Genomic_DNA"/>
</dbReference>
<dbReference type="PANTHER" id="PTHR43685">
    <property type="entry name" value="GLYCOSYLTRANSFERASE"/>
    <property type="match status" value="1"/>
</dbReference>
<dbReference type="GO" id="GO:0004653">
    <property type="term" value="F:polypeptide N-acetylgalactosaminyltransferase activity"/>
    <property type="evidence" value="ECO:0007669"/>
    <property type="project" value="UniProtKB-EC"/>
</dbReference>
<reference evidence="2 3" key="1">
    <citation type="submission" date="2018-06" db="EMBL/GenBank/DDBJ databases">
        <authorList>
            <consortium name="Pathogen Informatics"/>
            <person name="Doyle S."/>
        </authorList>
    </citation>
    <scope>NUCLEOTIDE SEQUENCE [LARGE SCALE GENOMIC DNA]</scope>
    <source>
        <strain evidence="2 3">NCTC11862</strain>
    </source>
</reference>
<dbReference type="STRING" id="35756.GCA_001044155_00150"/>
<name>A0A376CKC9_9CORY</name>
<organism evidence="2 3">
    <name type="scientific">Corynebacterium pilosum</name>
    <dbReference type="NCBI Taxonomy" id="35756"/>
    <lineage>
        <taxon>Bacteria</taxon>
        <taxon>Bacillati</taxon>
        <taxon>Actinomycetota</taxon>
        <taxon>Actinomycetes</taxon>
        <taxon>Mycobacteriales</taxon>
        <taxon>Corynebacteriaceae</taxon>
        <taxon>Corynebacterium</taxon>
    </lineage>
</organism>
<dbReference type="AlphaFoldDB" id="A0A376CKC9"/>
<keyword evidence="2" id="KW-0328">Glycosyltransferase</keyword>
<dbReference type="InterPro" id="IPR029044">
    <property type="entry name" value="Nucleotide-diphossugar_trans"/>
</dbReference>
<keyword evidence="3" id="KW-1185">Reference proteome</keyword>
<dbReference type="PANTHER" id="PTHR43685:SF2">
    <property type="entry name" value="GLYCOSYLTRANSFERASE 2-LIKE DOMAIN-CONTAINING PROTEIN"/>
    <property type="match status" value="1"/>
</dbReference>
<evidence type="ECO:0000259" key="1">
    <source>
        <dbReference type="Pfam" id="PF00535"/>
    </source>
</evidence>
<dbReference type="SUPFAM" id="SSF53448">
    <property type="entry name" value="Nucleotide-diphospho-sugar transferases"/>
    <property type="match status" value="1"/>
</dbReference>
<feature type="domain" description="Glycosyltransferase 2-like" evidence="1">
    <location>
        <begin position="83"/>
        <end position="214"/>
    </location>
</feature>
<protein>
    <submittedName>
        <fullName evidence="2">Glycosyl transferase</fullName>
        <ecNumber evidence="2">2.4.1.41</ecNumber>
    </submittedName>
</protein>
<dbReference type="InterPro" id="IPR050834">
    <property type="entry name" value="Glycosyltransf_2"/>
</dbReference>
<evidence type="ECO:0000313" key="2">
    <source>
        <dbReference type="EMBL" id="STC68773.1"/>
    </source>
</evidence>
<dbReference type="InterPro" id="IPR001173">
    <property type="entry name" value="Glyco_trans_2-like"/>
</dbReference>
<dbReference type="Proteomes" id="UP000254467">
    <property type="component" value="Unassembled WGS sequence"/>
</dbReference>
<dbReference type="Pfam" id="PF00535">
    <property type="entry name" value="Glycos_transf_2"/>
    <property type="match status" value="1"/>
</dbReference>
<proteinExistence type="predicted"/>
<dbReference type="OrthoDB" id="3180470at2"/>
<dbReference type="RefSeq" id="WP_018582737.1">
    <property type="nucleotide sequence ID" value="NZ_UFXQ01000001.1"/>
</dbReference>
<accession>A0A376CKC9</accession>
<keyword evidence="2" id="KW-0808">Transferase</keyword>